<dbReference type="Proteomes" id="UP000823388">
    <property type="component" value="Chromosome 2N"/>
</dbReference>
<feature type="region of interest" description="Disordered" evidence="1">
    <location>
        <begin position="9"/>
        <end position="31"/>
    </location>
</feature>
<evidence type="ECO:0000256" key="1">
    <source>
        <dbReference type="SAM" id="MobiDB-lite"/>
    </source>
</evidence>
<protein>
    <submittedName>
        <fullName evidence="2">Uncharacterized protein</fullName>
    </submittedName>
</protein>
<keyword evidence="3" id="KW-1185">Reference proteome</keyword>
<evidence type="ECO:0000313" key="3">
    <source>
        <dbReference type="Proteomes" id="UP000823388"/>
    </source>
</evidence>
<comment type="caution">
    <text evidence="2">The sequence shown here is derived from an EMBL/GenBank/DDBJ whole genome shotgun (WGS) entry which is preliminary data.</text>
</comment>
<organism evidence="2 3">
    <name type="scientific">Panicum virgatum</name>
    <name type="common">Blackwell switchgrass</name>
    <dbReference type="NCBI Taxonomy" id="38727"/>
    <lineage>
        <taxon>Eukaryota</taxon>
        <taxon>Viridiplantae</taxon>
        <taxon>Streptophyta</taxon>
        <taxon>Embryophyta</taxon>
        <taxon>Tracheophyta</taxon>
        <taxon>Spermatophyta</taxon>
        <taxon>Magnoliopsida</taxon>
        <taxon>Liliopsida</taxon>
        <taxon>Poales</taxon>
        <taxon>Poaceae</taxon>
        <taxon>PACMAD clade</taxon>
        <taxon>Panicoideae</taxon>
        <taxon>Panicodae</taxon>
        <taxon>Paniceae</taxon>
        <taxon>Panicinae</taxon>
        <taxon>Panicum</taxon>
        <taxon>Panicum sect. Hiantes</taxon>
    </lineage>
</organism>
<gene>
    <name evidence="2" type="ORF">PVAP13_2NG420100</name>
</gene>
<proteinExistence type="predicted"/>
<sequence>MAGCCWAAAGRATSSASRPPTAGSRSRPAIPPIRDTACDFCYDVDNDKETGRTLLHRRAPRPRSLPARARVETFSSATGSWATSCSMRRVWLAAATELASARSSTELASRPRRPLRRHVVRGPRAARCGGGPWSV</sequence>
<accession>A0A8T0VXD8</accession>
<feature type="compositionally biased region" description="Low complexity" evidence="1">
    <location>
        <begin position="9"/>
        <end position="18"/>
    </location>
</feature>
<dbReference type="AlphaFoldDB" id="A0A8T0VXD8"/>
<evidence type="ECO:0000313" key="2">
    <source>
        <dbReference type="EMBL" id="KAG2636049.1"/>
    </source>
</evidence>
<reference evidence="2 3" key="1">
    <citation type="submission" date="2020-05" db="EMBL/GenBank/DDBJ databases">
        <title>WGS assembly of Panicum virgatum.</title>
        <authorList>
            <person name="Lovell J.T."/>
            <person name="Jenkins J."/>
            <person name="Shu S."/>
            <person name="Juenger T.E."/>
            <person name="Schmutz J."/>
        </authorList>
    </citation>
    <scope>NUCLEOTIDE SEQUENCE [LARGE SCALE GENOMIC DNA]</scope>
    <source>
        <strain evidence="3">cv. AP13</strain>
    </source>
</reference>
<dbReference type="EMBL" id="CM029040">
    <property type="protein sequence ID" value="KAG2636049.1"/>
    <property type="molecule type" value="Genomic_DNA"/>
</dbReference>
<name>A0A8T0VXD8_PANVG</name>